<proteinExistence type="predicted"/>
<dbReference type="RefSeq" id="WP_089252930.1">
    <property type="nucleotide sequence ID" value="NZ_FZPH01000011.1"/>
</dbReference>
<organism evidence="1 2">
    <name type="scientific">Asanoa hainanensis</name>
    <dbReference type="NCBI Taxonomy" id="560556"/>
    <lineage>
        <taxon>Bacteria</taxon>
        <taxon>Bacillati</taxon>
        <taxon>Actinomycetota</taxon>
        <taxon>Actinomycetes</taxon>
        <taxon>Micromonosporales</taxon>
        <taxon>Micromonosporaceae</taxon>
        <taxon>Asanoa</taxon>
    </lineage>
</organism>
<reference evidence="1 2" key="1">
    <citation type="submission" date="2017-06" db="EMBL/GenBank/DDBJ databases">
        <authorList>
            <person name="Kim H.J."/>
            <person name="Triplett B.A."/>
        </authorList>
    </citation>
    <scope>NUCLEOTIDE SEQUENCE [LARGE SCALE GENOMIC DNA]</scope>
    <source>
        <strain evidence="1 2">CGMCC 4.5593</strain>
    </source>
</reference>
<dbReference type="EMBL" id="FZPH01000011">
    <property type="protein sequence ID" value="SNT58714.1"/>
    <property type="molecule type" value="Genomic_DNA"/>
</dbReference>
<accession>A0A239NWH2</accession>
<sequence length="85" mass="9779">MAKIRAWTVADIPCGTIEKPYLDMDQGWDILVWQMDGHIFVAEGDGEGDVEPDQTYTRWFKVSRELYEAGWTSALDRLRAMPQVT</sequence>
<evidence type="ECO:0000313" key="1">
    <source>
        <dbReference type="EMBL" id="SNT58714.1"/>
    </source>
</evidence>
<evidence type="ECO:0000313" key="2">
    <source>
        <dbReference type="Proteomes" id="UP000198362"/>
    </source>
</evidence>
<keyword evidence="2" id="KW-1185">Reference proteome</keyword>
<protein>
    <submittedName>
        <fullName evidence="1">Uncharacterized protein</fullName>
    </submittedName>
</protein>
<dbReference type="OrthoDB" id="3389264at2"/>
<dbReference type="Proteomes" id="UP000198362">
    <property type="component" value="Unassembled WGS sequence"/>
</dbReference>
<dbReference type="AlphaFoldDB" id="A0A239NWH2"/>
<gene>
    <name evidence="1" type="ORF">SAMN05421812_11151</name>
</gene>
<name>A0A239NWH2_9ACTN</name>